<organism evidence="1 2">
    <name type="scientific">Racocetra persica</name>
    <dbReference type="NCBI Taxonomy" id="160502"/>
    <lineage>
        <taxon>Eukaryota</taxon>
        <taxon>Fungi</taxon>
        <taxon>Fungi incertae sedis</taxon>
        <taxon>Mucoromycota</taxon>
        <taxon>Glomeromycotina</taxon>
        <taxon>Glomeromycetes</taxon>
        <taxon>Diversisporales</taxon>
        <taxon>Gigasporaceae</taxon>
        <taxon>Racocetra</taxon>
    </lineage>
</organism>
<feature type="non-terminal residue" evidence="1">
    <location>
        <position position="1"/>
    </location>
</feature>
<proteinExistence type="predicted"/>
<protein>
    <submittedName>
        <fullName evidence="1">30820_t:CDS:1</fullName>
    </submittedName>
</protein>
<reference evidence="1" key="1">
    <citation type="submission" date="2021-06" db="EMBL/GenBank/DDBJ databases">
        <authorList>
            <person name="Kallberg Y."/>
            <person name="Tangrot J."/>
            <person name="Rosling A."/>
        </authorList>
    </citation>
    <scope>NUCLEOTIDE SEQUENCE</scope>
    <source>
        <strain evidence="1">MA461A</strain>
    </source>
</reference>
<dbReference type="Proteomes" id="UP000789920">
    <property type="component" value="Unassembled WGS sequence"/>
</dbReference>
<evidence type="ECO:0000313" key="2">
    <source>
        <dbReference type="Proteomes" id="UP000789920"/>
    </source>
</evidence>
<evidence type="ECO:0000313" key="1">
    <source>
        <dbReference type="EMBL" id="CAG8813435.1"/>
    </source>
</evidence>
<keyword evidence="2" id="KW-1185">Reference proteome</keyword>
<gene>
    <name evidence="1" type="ORF">RPERSI_LOCUS23765</name>
</gene>
<name>A0ACA9RW08_9GLOM</name>
<dbReference type="EMBL" id="CAJVQC010074937">
    <property type="protein sequence ID" value="CAG8813435.1"/>
    <property type="molecule type" value="Genomic_DNA"/>
</dbReference>
<comment type="caution">
    <text evidence="1">The sequence shown here is derived from an EMBL/GenBank/DDBJ whole genome shotgun (WGS) entry which is preliminary data.</text>
</comment>
<accession>A0ACA9RW08</accession>
<sequence length="45" mass="5187">KLSELFRGNMEGIFITNKNNNTEKRLLQRLIPCSCSPDPLKEQLP</sequence>